<organism evidence="2 3">
    <name type="scientific">Dendrobium thyrsiflorum</name>
    <name type="common">Pinecone-like raceme dendrobium</name>
    <name type="synonym">Orchid</name>
    <dbReference type="NCBI Taxonomy" id="117978"/>
    <lineage>
        <taxon>Eukaryota</taxon>
        <taxon>Viridiplantae</taxon>
        <taxon>Streptophyta</taxon>
        <taxon>Embryophyta</taxon>
        <taxon>Tracheophyta</taxon>
        <taxon>Spermatophyta</taxon>
        <taxon>Magnoliopsida</taxon>
        <taxon>Liliopsida</taxon>
        <taxon>Asparagales</taxon>
        <taxon>Orchidaceae</taxon>
        <taxon>Epidendroideae</taxon>
        <taxon>Malaxideae</taxon>
        <taxon>Dendrobiinae</taxon>
        <taxon>Dendrobium</taxon>
    </lineage>
</organism>
<feature type="compositionally biased region" description="Basic and acidic residues" evidence="1">
    <location>
        <begin position="71"/>
        <end position="81"/>
    </location>
</feature>
<comment type="caution">
    <text evidence="2">The sequence shown here is derived from an EMBL/GenBank/DDBJ whole genome shotgun (WGS) entry which is preliminary data.</text>
</comment>
<keyword evidence="3" id="KW-1185">Reference proteome</keyword>
<dbReference type="PANTHER" id="PTHR33130:SF43">
    <property type="entry name" value="OS01G0688600 PROTEIN"/>
    <property type="match status" value="1"/>
</dbReference>
<dbReference type="PANTHER" id="PTHR33130">
    <property type="entry name" value="PUTATIVE (DUF1639)-RELATED"/>
    <property type="match status" value="1"/>
</dbReference>
<name>A0ABD0U3F2_DENTH</name>
<reference evidence="2 3" key="1">
    <citation type="journal article" date="2024" name="Plant Biotechnol. J.">
        <title>Dendrobium thyrsiflorum genome and its molecular insights into genes involved in important horticultural traits.</title>
        <authorList>
            <person name="Chen B."/>
            <person name="Wang J.Y."/>
            <person name="Zheng P.J."/>
            <person name="Li K.L."/>
            <person name="Liang Y.M."/>
            <person name="Chen X.F."/>
            <person name="Zhang C."/>
            <person name="Zhao X."/>
            <person name="He X."/>
            <person name="Zhang G.Q."/>
            <person name="Liu Z.J."/>
            <person name="Xu Q."/>
        </authorList>
    </citation>
    <scope>NUCLEOTIDE SEQUENCE [LARGE SCALE GENOMIC DNA]</scope>
    <source>
        <strain evidence="2">GZMU011</strain>
    </source>
</reference>
<feature type="compositionally biased region" description="Basic and acidic residues" evidence="1">
    <location>
        <begin position="1"/>
        <end position="24"/>
    </location>
</feature>
<dbReference type="EMBL" id="JANQDX010000018">
    <property type="protein sequence ID" value="KAL0906445.1"/>
    <property type="molecule type" value="Genomic_DNA"/>
</dbReference>
<accession>A0ABD0U3F2</accession>
<feature type="region of interest" description="Disordered" evidence="1">
    <location>
        <begin position="286"/>
        <end position="310"/>
    </location>
</feature>
<dbReference type="InterPro" id="IPR012438">
    <property type="entry name" value="DUF1639"/>
</dbReference>
<dbReference type="AlphaFoldDB" id="A0ABD0U3F2"/>
<proteinExistence type="predicted"/>
<dbReference type="Pfam" id="PF07797">
    <property type="entry name" value="DUF1639"/>
    <property type="match status" value="1"/>
</dbReference>
<dbReference type="Proteomes" id="UP001552299">
    <property type="component" value="Unassembled WGS sequence"/>
</dbReference>
<evidence type="ECO:0000256" key="1">
    <source>
        <dbReference type="SAM" id="MobiDB-lite"/>
    </source>
</evidence>
<sequence>MSSRGDPKQEEKKGRREEEMEKTLPRPLPEFRQTTTRRRSSVEPPPDAGVYRITTHRRSSIGSPPDAGVSSDHHLTPEFRRITTRRRSSAGTPPDAGILSDHHPTPDFVEPSLNVEISAEKVPPSPREPLAPPPVSSEPPLRRRVSIRRSNLHDFDSPFLTTWGKQQVLRCLNVNRKGEIIAGHRRSHLIGPSANFPEEIRLDDNHVTIRNDVGSEGAKANLLARLRETTAPNCRIYEPEPDHQPEVLRREPFPCVHAASIPVPIPSSNSPSDVSQTCNMRSRRVPIRKKLCSSPSPPPPALEKSVQRRSVRLRSDKVEKRDYWPKISISLSPKEIEEDFIAMTGSRPSRRPTKRPRLIQEQLDQLFPGLSLPSISPATYHVSPNQRPKAPLEASNHNLSYRTVFKRDVLIVESSGSTRRIQRSQDSWMMI</sequence>
<feature type="compositionally biased region" description="Pro residues" evidence="1">
    <location>
        <begin position="123"/>
        <end position="137"/>
    </location>
</feature>
<feature type="region of interest" description="Disordered" evidence="1">
    <location>
        <begin position="1"/>
        <end position="141"/>
    </location>
</feature>
<protein>
    <submittedName>
        <fullName evidence="2">Uncharacterized protein</fullName>
    </submittedName>
</protein>
<evidence type="ECO:0000313" key="2">
    <source>
        <dbReference type="EMBL" id="KAL0906445.1"/>
    </source>
</evidence>
<gene>
    <name evidence="2" type="ORF">M5K25_024940</name>
</gene>
<evidence type="ECO:0000313" key="3">
    <source>
        <dbReference type="Proteomes" id="UP001552299"/>
    </source>
</evidence>